<dbReference type="GO" id="GO:0005886">
    <property type="term" value="C:plasma membrane"/>
    <property type="evidence" value="ECO:0007669"/>
    <property type="project" value="InterPro"/>
</dbReference>
<dbReference type="AlphaFoldDB" id="A0A2T4UHR3"/>
<feature type="transmembrane region" description="Helical" evidence="2">
    <location>
        <begin position="88"/>
        <end position="114"/>
    </location>
</feature>
<proteinExistence type="predicted"/>
<evidence type="ECO:0000256" key="2">
    <source>
        <dbReference type="SAM" id="Phobius"/>
    </source>
</evidence>
<reference evidence="4 5" key="1">
    <citation type="submission" date="2018-03" db="EMBL/GenBank/DDBJ databases">
        <title>Aquarubrobacter algicola gen. nov., sp. nov., a novel actinobacterium isolated from shallow eutrophic lake during the end of cyanobacterial harmful algal blooms.</title>
        <authorList>
            <person name="Chun S.J."/>
        </authorList>
    </citation>
    <scope>NUCLEOTIDE SEQUENCE [LARGE SCALE GENOMIC DNA]</scope>
    <source>
        <strain evidence="4 5">Seoho-28</strain>
    </source>
</reference>
<dbReference type="GO" id="GO:0016989">
    <property type="term" value="F:sigma factor antagonist activity"/>
    <property type="evidence" value="ECO:0007669"/>
    <property type="project" value="TreeGrafter"/>
</dbReference>
<feature type="compositionally biased region" description="Polar residues" evidence="1">
    <location>
        <begin position="220"/>
        <end position="236"/>
    </location>
</feature>
<keyword evidence="2" id="KW-0472">Membrane</keyword>
<keyword evidence="2" id="KW-0812">Transmembrane</keyword>
<dbReference type="InterPro" id="IPR051474">
    <property type="entry name" value="Anti-sigma-K/W_factor"/>
</dbReference>
<evidence type="ECO:0000256" key="1">
    <source>
        <dbReference type="SAM" id="MobiDB-lite"/>
    </source>
</evidence>
<accession>A0A2T4UHR3</accession>
<evidence type="ECO:0000313" key="4">
    <source>
        <dbReference type="EMBL" id="PTL58786.1"/>
    </source>
</evidence>
<evidence type="ECO:0000313" key="5">
    <source>
        <dbReference type="Proteomes" id="UP000240739"/>
    </source>
</evidence>
<dbReference type="RefSeq" id="WP_107567223.1">
    <property type="nucleotide sequence ID" value="NZ_PYYB01000001.1"/>
</dbReference>
<dbReference type="OrthoDB" id="4328740at2"/>
<gene>
    <name evidence="4" type="ORF">C7Y72_03540</name>
</gene>
<evidence type="ECO:0000259" key="3">
    <source>
        <dbReference type="Pfam" id="PF10099"/>
    </source>
</evidence>
<dbReference type="EMBL" id="PYYB01000001">
    <property type="protein sequence ID" value="PTL58786.1"/>
    <property type="molecule type" value="Genomic_DNA"/>
</dbReference>
<sequence>MTRWPVDPAAVLLGGLDPQERAEAERLVREDPAFRAELERLRRVGAALAVTGSTGDLDPPPLDLEAARAARPAAPARRRRARRAGGGIVLRPAMALASSVALVAVGALGGTLVAGGGDDAPATEGAPVTLAALDGTARPQRATVAMRGGGMHLDVAGLAPSRAGEHYELWLLNSADDLVSVGTFKVDDKGRVDADFPLGVDASRYAFIDVSVEPDDGNPAHSSRSVLRSSAQRALS</sequence>
<feature type="domain" description="Anti-sigma K factor RskA C-terminal" evidence="3">
    <location>
        <begin position="95"/>
        <end position="220"/>
    </location>
</feature>
<feature type="region of interest" description="Disordered" evidence="1">
    <location>
        <begin position="213"/>
        <end position="236"/>
    </location>
</feature>
<comment type="caution">
    <text evidence="4">The sequence shown here is derived from an EMBL/GenBank/DDBJ whole genome shotgun (WGS) entry which is preliminary data.</text>
</comment>
<protein>
    <recommendedName>
        <fullName evidence="3">Anti-sigma K factor RskA C-terminal domain-containing protein</fullName>
    </recommendedName>
</protein>
<dbReference type="PANTHER" id="PTHR37461:SF1">
    <property type="entry name" value="ANTI-SIGMA-K FACTOR RSKA"/>
    <property type="match status" value="1"/>
</dbReference>
<keyword evidence="2" id="KW-1133">Transmembrane helix</keyword>
<organism evidence="4 5">
    <name type="scientific">Paraconexibacter algicola</name>
    <dbReference type="NCBI Taxonomy" id="2133960"/>
    <lineage>
        <taxon>Bacteria</taxon>
        <taxon>Bacillati</taxon>
        <taxon>Actinomycetota</taxon>
        <taxon>Thermoleophilia</taxon>
        <taxon>Solirubrobacterales</taxon>
        <taxon>Paraconexibacteraceae</taxon>
        <taxon>Paraconexibacter</taxon>
    </lineage>
</organism>
<dbReference type="GO" id="GO:0006417">
    <property type="term" value="P:regulation of translation"/>
    <property type="evidence" value="ECO:0007669"/>
    <property type="project" value="TreeGrafter"/>
</dbReference>
<dbReference type="Pfam" id="PF10099">
    <property type="entry name" value="RskA_C"/>
    <property type="match status" value="1"/>
</dbReference>
<name>A0A2T4UHR3_9ACTN</name>
<dbReference type="InterPro" id="IPR018764">
    <property type="entry name" value="RskA_C"/>
</dbReference>
<dbReference type="Proteomes" id="UP000240739">
    <property type="component" value="Unassembled WGS sequence"/>
</dbReference>
<keyword evidence="5" id="KW-1185">Reference proteome</keyword>
<dbReference type="PANTHER" id="PTHR37461">
    <property type="entry name" value="ANTI-SIGMA-K FACTOR RSKA"/>
    <property type="match status" value="1"/>
</dbReference>